<dbReference type="InterPro" id="IPR038287">
    <property type="entry name" value="Cse2_sf"/>
</dbReference>
<reference evidence="2" key="1">
    <citation type="journal article" date="2019" name="Int. J. Syst. Evol. Microbiol.">
        <title>The Global Catalogue of Microorganisms (GCM) 10K type strain sequencing project: providing services to taxonomists for standard genome sequencing and annotation.</title>
        <authorList>
            <consortium name="The Broad Institute Genomics Platform"/>
            <consortium name="The Broad Institute Genome Sequencing Center for Infectious Disease"/>
            <person name="Wu L."/>
            <person name="Ma J."/>
        </authorList>
    </citation>
    <scope>NUCLEOTIDE SEQUENCE [LARGE SCALE GENOMIC DNA]</scope>
    <source>
        <strain evidence="2">CCUG 71848</strain>
    </source>
</reference>
<gene>
    <name evidence="1" type="primary">casB</name>
    <name evidence="1" type="synonym">cse2</name>
    <name evidence="1" type="ORF">ACFQ22_04625</name>
</gene>
<keyword evidence="2" id="KW-1185">Reference proteome</keyword>
<evidence type="ECO:0000313" key="1">
    <source>
        <dbReference type="EMBL" id="MFD1124647.1"/>
    </source>
</evidence>
<dbReference type="Proteomes" id="UP001597156">
    <property type="component" value="Unassembled WGS sequence"/>
</dbReference>
<dbReference type="Gene3D" id="1.10.520.40">
    <property type="entry name" value="CRISPR-associated protein Cse2"/>
    <property type="match status" value="1"/>
</dbReference>
<accession>A0ABW3PGW6</accession>
<comment type="caution">
    <text evidence="1">The sequence shown here is derived from an EMBL/GenBank/DDBJ whole genome shotgun (WGS) entry which is preliminary data.</text>
</comment>
<name>A0ABW3PGW6_9LACO</name>
<proteinExistence type="predicted"/>
<dbReference type="InterPro" id="IPR013382">
    <property type="entry name" value="CRISPR-assoc_prot_Cse2"/>
</dbReference>
<evidence type="ECO:0000313" key="2">
    <source>
        <dbReference type="Proteomes" id="UP001597156"/>
    </source>
</evidence>
<dbReference type="RefSeq" id="WP_121978406.1">
    <property type="nucleotide sequence ID" value="NZ_JBHTLH010000011.1"/>
</dbReference>
<protein>
    <submittedName>
        <fullName evidence="1">Type I-E CRISPR-associated protein Cse2/CasB</fullName>
    </submittedName>
</protein>
<dbReference type="NCBIfam" id="TIGR02548">
    <property type="entry name" value="casB_cse2"/>
    <property type="match status" value="1"/>
</dbReference>
<dbReference type="Pfam" id="PF09485">
    <property type="entry name" value="CRISPR_Cse2"/>
    <property type="match status" value="1"/>
</dbReference>
<dbReference type="CDD" id="cd09731">
    <property type="entry name" value="Cse2_I-E"/>
    <property type="match status" value="1"/>
</dbReference>
<sequence>MTSAKIQDEIATGIETSAVRIMSELYNHGNLNRAALAGARGAATISSPRAQKVWPLIMSQLEKLDTTIRQEAPKAKILSISGTPTNVETALYTAIHFYAIHQQGSDRVEFGNSRRGNGATFFTALAQLRNVQGMRDSLDRRIDALLGMTNIHGVINALAHLVGILKAKYTGPQIDYPRLAKDLFVFQEGYISANATRLQWGQEYY</sequence>
<organism evidence="1 2">
    <name type="scientific">Lentilactobacillus raoultii</name>
    <dbReference type="NCBI Taxonomy" id="1987503"/>
    <lineage>
        <taxon>Bacteria</taxon>
        <taxon>Bacillati</taxon>
        <taxon>Bacillota</taxon>
        <taxon>Bacilli</taxon>
        <taxon>Lactobacillales</taxon>
        <taxon>Lactobacillaceae</taxon>
        <taxon>Lentilactobacillus</taxon>
    </lineage>
</organism>
<dbReference type="EMBL" id="JBHTLH010000011">
    <property type="protein sequence ID" value="MFD1124647.1"/>
    <property type="molecule type" value="Genomic_DNA"/>
</dbReference>